<evidence type="ECO:0000313" key="2">
    <source>
        <dbReference type="EMBL" id="KAF3328724.1"/>
    </source>
</evidence>
<feature type="region of interest" description="Disordered" evidence="1">
    <location>
        <begin position="470"/>
        <end position="492"/>
    </location>
</feature>
<proteinExistence type="predicted"/>
<feature type="compositionally biased region" description="Polar residues" evidence="1">
    <location>
        <begin position="21"/>
        <end position="37"/>
    </location>
</feature>
<feature type="region of interest" description="Disordered" evidence="1">
    <location>
        <begin position="417"/>
        <end position="438"/>
    </location>
</feature>
<dbReference type="OrthoDB" id="1079501at2759"/>
<keyword evidence="3" id="KW-1185">Reference proteome</keyword>
<dbReference type="AlphaFoldDB" id="A0A833VMI4"/>
<evidence type="ECO:0000313" key="3">
    <source>
        <dbReference type="Proteomes" id="UP000623129"/>
    </source>
</evidence>
<evidence type="ECO:0008006" key="4">
    <source>
        <dbReference type="Google" id="ProtNLM"/>
    </source>
</evidence>
<reference evidence="2" key="1">
    <citation type="submission" date="2020-01" db="EMBL/GenBank/DDBJ databases">
        <title>Genome sequence of Kobresia littledalei, the first chromosome-level genome in the family Cyperaceae.</title>
        <authorList>
            <person name="Qu G."/>
        </authorList>
    </citation>
    <scope>NUCLEOTIDE SEQUENCE</scope>
    <source>
        <strain evidence="2">C.B.Clarke</strain>
        <tissue evidence="2">Leaf</tissue>
    </source>
</reference>
<sequence length="646" mass="73459">MYQDIFRLAVHRSLSKSLNPREVNNCTSSNSLESSALETSKEKREKEKEKEKSKERVEAMTRSDFTELQIQKPFRGEINKNYGTNLEEFSKNLTETLSRGAVDLQVSLDMLESFQKNVNRRQKRHGEGGVIEGWFVEDLNANRYSSNGASSRHNIEGLKKVISESLYKQNLITASSDDEKSSSNSSFRGNSNYSNSPGIVAKLMGLKEPPGNMENFQPAKGSAKEKSLSSLRAVFDLERMPRVKKEKLTHERIDPNRRALLDIMETMQFKGLMRNKQGYREATTTSVREDQNAKLVRQENGKMAYGKKVAKWEMRTFEEDKIETSKIADINNAKGKGVERQAAVSAKKNEKKGVNLITSKSVQKSERKVARTSYGAPASRVTKSIPHNSTLPTKEKKSVLPMRNESSRMLVDRKIKREGKGSNSKIQKNGGTTNTHARHLESNYKPKRADRAPSVKDDWTNRGALYEALPGTKKSTKSRHSSIEEKEGKESIDLSQRAENDITILLLGNKSFTAFAKDDLRLCLDTAMEQVARRNLKYSFFYPPYHVGTLGRRPYFSIEKLVGEITHGIRKLNDYQNEKKIDALKDGLYLKLERDLECSDLGINSIWDFGWLDWICVEEASNVVCDFTDFVLSFLIEEISLDLYTF</sequence>
<feature type="compositionally biased region" description="Polar residues" evidence="1">
    <location>
        <begin position="381"/>
        <end position="392"/>
    </location>
</feature>
<organism evidence="2 3">
    <name type="scientific">Carex littledalei</name>
    <dbReference type="NCBI Taxonomy" id="544730"/>
    <lineage>
        <taxon>Eukaryota</taxon>
        <taxon>Viridiplantae</taxon>
        <taxon>Streptophyta</taxon>
        <taxon>Embryophyta</taxon>
        <taxon>Tracheophyta</taxon>
        <taxon>Spermatophyta</taxon>
        <taxon>Magnoliopsida</taxon>
        <taxon>Liliopsida</taxon>
        <taxon>Poales</taxon>
        <taxon>Cyperaceae</taxon>
        <taxon>Cyperoideae</taxon>
        <taxon>Cariceae</taxon>
        <taxon>Carex</taxon>
        <taxon>Carex subgen. Euthyceras</taxon>
    </lineage>
</organism>
<gene>
    <name evidence="2" type="ORF">FCM35_KLT05802</name>
</gene>
<protein>
    <recommendedName>
        <fullName evidence="4">DUF3741 domain-containing protein</fullName>
    </recommendedName>
</protein>
<feature type="region of interest" description="Disordered" evidence="1">
    <location>
        <begin position="174"/>
        <end position="194"/>
    </location>
</feature>
<feature type="region of interest" description="Disordered" evidence="1">
    <location>
        <begin position="21"/>
        <end position="58"/>
    </location>
</feature>
<feature type="region of interest" description="Disordered" evidence="1">
    <location>
        <begin position="361"/>
        <end position="401"/>
    </location>
</feature>
<evidence type="ECO:0000256" key="1">
    <source>
        <dbReference type="SAM" id="MobiDB-lite"/>
    </source>
</evidence>
<feature type="compositionally biased region" description="Polar residues" evidence="1">
    <location>
        <begin position="421"/>
        <end position="435"/>
    </location>
</feature>
<dbReference type="PANTHER" id="PTHR34282">
    <property type="entry name" value="OS01G0228800 PROTEIN-RELATED"/>
    <property type="match status" value="1"/>
</dbReference>
<feature type="compositionally biased region" description="Basic and acidic residues" evidence="1">
    <location>
        <begin position="481"/>
        <end position="492"/>
    </location>
</feature>
<dbReference type="PANTHER" id="PTHR34282:SF2">
    <property type="entry name" value="DUF3741 DOMAIN-CONTAINING PROTEIN"/>
    <property type="match status" value="1"/>
</dbReference>
<feature type="compositionally biased region" description="Low complexity" evidence="1">
    <location>
        <begin position="182"/>
        <end position="194"/>
    </location>
</feature>
<dbReference type="Proteomes" id="UP000623129">
    <property type="component" value="Unassembled WGS sequence"/>
</dbReference>
<accession>A0A833VMI4</accession>
<dbReference type="EMBL" id="SWLB01000015">
    <property type="protein sequence ID" value="KAF3328724.1"/>
    <property type="molecule type" value="Genomic_DNA"/>
</dbReference>
<name>A0A833VMI4_9POAL</name>
<comment type="caution">
    <text evidence="2">The sequence shown here is derived from an EMBL/GenBank/DDBJ whole genome shotgun (WGS) entry which is preliminary data.</text>
</comment>
<feature type="compositionally biased region" description="Basic and acidic residues" evidence="1">
    <location>
        <begin position="39"/>
        <end position="58"/>
    </location>
</feature>